<keyword evidence="1" id="KW-0472">Membrane</keyword>
<evidence type="ECO:0000313" key="3">
    <source>
        <dbReference type="Proteomes" id="UP000016923"/>
    </source>
</evidence>
<gene>
    <name evidence="2" type="ORF">F503_06848</name>
</gene>
<keyword evidence="3" id="KW-1185">Reference proteome</keyword>
<dbReference type="EMBL" id="KE148147">
    <property type="protein sequence ID" value="EPE09072.1"/>
    <property type="molecule type" value="Genomic_DNA"/>
</dbReference>
<dbReference type="OrthoDB" id="3231000at2759"/>
<organism evidence="2 3">
    <name type="scientific">Ophiostoma piceae (strain UAMH 11346)</name>
    <name type="common">Sap stain fungus</name>
    <dbReference type="NCBI Taxonomy" id="1262450"/>
    <lineage>
        <taxon>Eukaryota</taxon>
        <taxon>Fungi</taxon>
        <taxon>Dikarya</taxon>
        <taxon>Ascomycota</taxon>
        <taxon>Pezizomycotina</taxon>
        <taxon>Sordariomycetes</taxon>
        <taxon>Sordariomycetidae</taxon>
        <taxon>Ophiostomatales</taxon>
        <taxon>Ophiostomataceae</taxon>
        <taxon>Ophiostoma</taxon>
    </lineage>
</organism>
<dbReference type="HOGENOM" id="CLU_621270_0_0_1"/>
<accession>S3C8A4</accession>
<protein>
    <recommendedName>
        <fullName evidence="4">Magnesium transporter</fullName>
    </recommendedName>
</protein>
<evidence type="ECO:0000256" key="1">
    <source>
        <dbReference type="SAM" id="Phobius"/>
    </source>
</evidence>
<dbReference type="AlphaFoldDB" id="S3C8A4"/>
<feature type="transmembrane region" description="Helical" evidence="1">
    <location>
        <begin position="399"/>
        <end position="420"/>
    </location>
</feature>
<dbReference type="Gene3D" id="1.20.58.340">
    <property type="entry name" value="Magnesium transport protein CorA, transmembrane region"/>
    <property type="match status" value="1"/>
</dbReference>
<feature type="transmembrane region" description="Helical" evidence="1">
    <location>
        <begin position="235"/>
        <end position="254"/>
    </location>
</feature>
<evidence type="ECO:0008006" key="4">
    <source>
        <dbReference type="Google" id="ProtNLM"/>
    </source>
</evidence>
<feature type="transmembrane region" description="Helical" evidence="1">
    <location>
        <begin position="368"/>
        <end position="387"/>
    </location>
</feature>
<proteinExistence type="predicted"/>
<reference evidence="2 3" key="1">
    <citation type="journal article" date="2013" name="BMC Genomics">
        <title>The genome and transcriptome of the pine saprophyte Ophiostoma piceae, and a comparison with the bark beetle-associated pine pathogen Grosmannia clavigera.</title>
        <authorList>
            <person name="Haridas S."/>
            <person name="Wang Y."/>
            <person name="Lim L."/>
            <person name="Massoumi Alamouti S."/>
            <person name="Jackman S."/>
            <person name="Docking R."/>
            <person name="Robertson G."/>
            <person name="Birol I."/>
            <person name="Bohlmann J."/>
            <person name="Breuil C."/>
        </authorList>
    </citation>
    <scope>NUCLEOTIDE SEQUENCE [LARGE SCALE GENOMIC DNA]</scope>
    <source>
        <strain evidence="2 3">UAMH 11346</strain>
    </source>
</reference>
<keyword evidence="1" id="KW-1133">Transmembrane helix</keyword>
<dbReference type="VEuPathDB" id="FungiDB:F503_06848"/>
<dbReference type="Proteomes" id="UP000016923">
    <property type="component" value="Unassembled WGS sequence"/>
</dbReference>
<name>S3C8A4_OPHP1</name>
<sequence>MEHTSPRITVRNVIDYAPILPISNDTAAQVILTKEKNRLVVVDGFVHPSKLREFAVRSDLAQMLFHPHTDIIRSATLPSQPLGFLVVRFISIGRYAEANGDGSPDSDIRDQMRNMASHNEVKINGFANFRGLKIYGQGFFTVEQQAIFMKFLDATNSSDRLPWSGLLLDDAGGSIPEWPPWTDPRLSKASFLHPKIHDFRSVYETGRAGEEPGSVLQVPNPFEQQEMDRNSATHFAASLLTASALCYSQFVAFVRNMLQHLPVDDGAAGSRSARNINSNNNTAESIRLLHQARADLTDAVDYFDEALQFCQAEVNVALILSLQSDLKTLRAKAINVSSLCKEKSDAIYSNMALQVSNEALREGKRMTLVTYLGVTYAAVALSSSIFGMNVKGLGGTVPVYYFVVVSISIGLMTTAFVVIFGRYGAYMDEVIHSIFAKKKIY</sequence>
<evidence type="ECO:0000313" key="2">
    <source>
        <dbReference type="EMBL" id="EPE09072.1"/>
    </source>
</evidence>
<dbReference type="OMA" id="SAICWIR"/>
<keyword evidence="1" id="KW-0812">Transmembrane</keyword>